<dbReference type="PROSITE" id="PS00076">
    <property type="entry name" value="PYRIDINE_REDOX_1"/>
    <property type="match status" value="1"/>
</dbReference>
<gene>
    <name evidence="18" type="primary">lpdA</name>
    <name evidence="18" type="ORF">ENX68_01420</name>
</gene>
<evidence type="ECO:0000256" key="8">
    <source>
        <dbReference type="ARBA" id="ARBA00023027"/>
    </source>
</evidence>
<dbReference type="SUPFAM" id="SSF55424">
    <property type="entry name" value="FAD/NAD-linked reductases, dimerisation (C-terminal) domain"/>
    <property type="match status" value="1"/>
</dbReference>
<dbReference type="FunFam" id="3.30.390.30:FF:000001">
    <property type="entry name" value="Dihydrolipoyl dehydrogenase"/>
    <property type="match status" value="1"/>
</dbReference>
<dbReference type="Gene3D" id="3.50.50.60">
    <property type="entry name" value="FAD/NAD(P)-binding domain"/>
    <property type="match status" value="2"/>
</dbReference>
<dbReference type="PRINTS" id="PR00368">
    <property type="entry name" value="FADPNR"/>
</dbReference>
<dbReference type="GO" id="GO:0006103">
    <property type="term" value="P:2-oxoglutarate metabolic process"/>
    <property type="evidence" value="ECO:0007669"/>
    <property type="project" value="TreeGrafter"/>
</dbReference>
<dbReference type="Gene3D" id="3.30.390.30">
    <property type="match status" value="1"/>
</dbReference>
<evidence type="ECO:0000256" key="13">
    <source>
        <dbReference type="PIRSR" id="PIRSR000350-3"/>
    </source>
</evidence>
<dbReference type="Pfam" id="PF07992">
    <property type="entry name" value="Pyr_redox_2"/>
    <property type="match status" value="1"/>
</dbReference>
<comment type="cofactor">
    <cofactor evidence="13 15">
        <name>FAD</name>
        <dbReference type="ChEBI" id="CHEBI:57692"/>
    </cofactor>
    <text evidence="13 15">Binds 1 FAD per subunit.</text>
</comment>
<feature type="binding site" evidence="13">
    <location>
        <position position="307"/>
    </location>
    <ligand>
        <name>FAD</name>
        <dbReference type="ChEBI" id="CHEBI:57692"/>
    </ligand>
</feature>
<feature type="disulfide bond" description="Redox-active" evidence="14">
    <location>
        <begin position="41"/>
        <end position="46"/>
    </location>
</feature>
<evidence type="ECO:0000256" key="15">
    <source>
        <dbReference type="RuleBase" id="RU003692"/>
    </source>
</evidence>
<keyword evidence="5 15" id="KW-0285">Flavoprotein</keyword>
<sequence>MDKYDVAIIGAGPGGYPCAIRLGQLKKNVLIIESGELGGVCLNRGCIPTKALSFVAELIDNFQKAQKLGLKIEKAGIDLELLRYHTEGVVKRLRAGIEYLFKSNGVNYKKAKARLISEHKVELESNGTTEQIEAENIVIATGTEIIALPGFEFDGRFITNTDDALKLTDIPNRLLVVGAGACGLELANIYAYLGSKVKVVEIMEQILPGMEAELCENLYKILKKKGIEILLKSTVQGYKIINDKIQVEVKTPEKIENEEFDRVLITVGRKPTDFAFRELNLSCDKKGYIIVDEFYRTGIKNIFAIGDIIGPPLLAHKATKQGIEVAEIIAGIHNTNKKYAIPSCVFTIPPLSSVGLTEKEAIEKGYKIKIGKFPYRASGKALSMLETEGLVKIVAEESGKILGIHILGAESPSLIGEAILAIEKGLKVSDLAEIIHPHPTLTETIGEAAENFYKKAIHIIN</sequence>
<dbReference type="PANTHER" id="PTHR22912">
    <property type="entry name" value="DISULFIDE OXIDOREDUCTASE"/>
    <property type="match status" value="1"/>
</dbReference>
<evidence type="ECO:0000256" key="2">
    <source>
        <dbReference type="ARBA" id="ARBA00007532"/>
    </source>
</evidence>
<keyword evidence="8 13" id="KW-0520">NAD</keyword>
<evidence type="ECO:0000256" key="7">
    <source>
        <dbReference type="ARBA" id="ARBA00023002"/>
    </source>
</evidence>
<dbReference type="InterPro" id="IPR016156">
    <property type="entry name" value="FAD/NAD-linked_Rdtase_dimer_sf"/>
</dbReference>
<dbReference type="NCBIfam" id="TIGR01350">
    <property type="entry name" value="lipoamide_DH"/>
    <property type="match status" value="1"/>
</dbReference>
<dbReference type="GO" id="GO:0050660">
    <property type="term" value="F:flavin adenine dinucleotide binding"/>
    <property type="evidence" value="ECO:0007669"/>
    <property type="project" value="InterPro"/>
</dbReference>
<feature type="domain" description="Pyridine nucleotide-disulphide oxidoreductase dimerisation" evidence="16">
    <location>
        <begin position="341"/>
        <end position="449"/>
    </location>
</feature>
<reference evidence="18" key="1">
    <citation type="journal article" date="2020" name="mSystems">
        <title>Genome- and Community-Level Interaction Insights into Carbon Utilization and Element Cycling Functions of Hydrothermarchaeota in Hydrothermal Sediment.</title>
        <authorList>
            <person name="Zhou Z."/>
            <person name="Liu Y."/>
            <person name="Xu W."/>
            <person name="Pan J."/>
            <person name="Luo Z.H."/>
            <person name="Li M."/>
        </authorList>
    </citation>
    <scope>NUCLEOTIDE SEQUENCE [LARGE SCALE GENOMIC DNA]</scope>
    <source>
        <strain evidence="18">SpSt-961</strain>
    </source>
</reference>
<evidence type="ECO:0000256" key="11">
    <source>
        <dbReference type="ARBA" id="ARBA00049187"/>
    </source>
</evidence>
<dbReference type="InterPro" id="IPR001100">
    <property type="entry name" value="Pyr_nuc-diS_OxRdtase"/>
</dbReference>
<keyword evidence="6 13" id="KW-0274">FAD</keyword>
<evidence type="ECO:0000256" key="4">
    <source>
        <dbReference type="ARBA" id="ARBA00022490"/>
    </source>
</evidence>
<evidence type="ECO:0000256" key="3">
    <source>
        <dbReference type="ARBA" id="ARBA00012608"/>
    </source>
</evidence>
<dbReference type="InterPro" id="IPR036188">
    <property type="entry name" value="FAD/NAD-bd_sf"/>
</dbReference>
<name>A0A7V3RGC1_UNCW3</name>
<dbReference type="InterPro" id="IPR004099">
    <property type="entry name" value="Pyr_nucl-diS_OxRdtase_dimer"/>
</dbReference>
<feature type="binding site" evidence="13">
    <location>
        <position position="201"/>
    </location>
    <ligand>
        <name>NAD(+)</name>
        <dbReference type="ChEBI" id="CHEBI:57540"/>
    </ligand>
</feature>
<accession>A0A7V3RGC1</accession>
<dbReference type="InterPro" id="IPR050151">
    <property type="entry name" value="Class-I_Pyr_Nuc-Dis_Oxidored"/>
</dbReference>
<dbReference type="PRINTS" id="PR00411">
    <property type="entry name" value="PNDRDTASEI"/>
</dbReference>
<dbReference type="PIRSF" id="PIRSF000350">
    <property type="entry name" value="Mercury_reductase_MerA"/>
    <property type="match status" value="1"/>
</dbReference>
<feature type="binding site" evidence="13">
    <location>
        <position position="50"/>
    </location>
    <ligand>
        <name>FAD</name>
        <dbReference type="ChEBI" id="CHEBI:57692"/>
    </ligand>
</feature>
<evidence type="ECO:0000256" key="9">
    <source>
        <dbReference type="ARBA" id="ARBA00023157"/>
    </source>
</evidence>
<comment type="catalytic activity">
    <reaction evidence="11 15">
        <text>N(6)-[(R)-dihydrolipoyl]-L-lysyl-[protein] + NAD(+) = N(6)-[(R)-lipoyl]-L-lysyl-[protein] + NADH + H(+)</text>
        <dbReference type="Rhea" id="RHEA:15045"/>
        <dbReference type="Rhea" id="RHEA-COMP:10474"/>
        <dbReference type="Rhea" id="RHEA-COMP:10475"/>
        <dbReference type="ChEBI" id="CHEBI:15378"/>
        <dbReference type="ChEBI" id="CHEBI:57540"/>
        <dbReference type="ChEBI" id="CHEBI:57945"/>
        <dbReference type="ChEBI" id="CHEBI:83099"/>
        <dbReference type="ChEBI" id="CHEBI:83100"/>
        <dbReference type="EC" id="1.8.1.4"/>
    </reaction>
</comment>
<proteinExistence type="inferred from homology"/>
<keyword evidence="7 15" id="KW-0560">Oxidoreductase</keyword>
<feature type="active site" description="Proton acceptor" evidence="12">
    <location>
        <position position="438"/>
    </location>
</feature>
<dbReference type="AlphaFoldDB" id="A0A7V3RGC1"/>
<comment type="caution">
    <text evidence="18">The sequence shown here is derived from an EMBL/GenBank/DDBJ whole genome shotgun (WGS) entry which is preliminary data.</text>
</comment>
<evidence type="ECO:0000256" key="5">
    <source>
        <dbReference type="ARBA" id="ARBA00022630"/>
    </source>
</evidence>
<evidence type="ECO:0000259" key="16">
    <source>
        <dbReference type="Pfam" id="PF02852"/>
    </source>
</evidence>
<organism evidence="18">
    <name type="scientific">candidate division WOR-3 bacterium</name>
    <dbReference type="NCBI Taxonomy" id="2052148"/>
    <lineage>
        <taxon>Bacteria</taxon>
        <taxon>Bacteria division WOR-3</taxon>
    </lineage>
</organism>
<dbReference type="SUPFAM" id="SSF51905">
    <property type="entry name" value="FAD/NAD(P)-binding domain"/>
    <property type="match status" value="1"/>
</dbReference>
<keyword evidence="10 15" id="KW-0676">Redox-active center</keyword>
<evidence type="ECO:0000256" key="12">
    <source>
        <dbReference type="PIRSR" id="PIRSR000350-2"/>
    </source>
</evidence>
<dbReference type="Pfam" id="PF02852">
    <property type="entry name" value="Pyr_redox_dim"/>
    <property type="match status" value="1"/>
</dbReference>
<feature type="domain" description="FAD/NAD(P)-binding" evidence="17">
    <location>
        <begin position="4"/>
        <end position="322"/>
    </location>
</feature>
<evidence type="ECO:0000313" key="18">
    <source>
        <dbReference type="EMBL" id="HGE77644.1"/>
    </source>
</evidence>
<dbReference type="EMBL" id="DTOZ01000043">
    <property type="protein sequence ID" value="HGE77644.1"/>
    <property type="molecule type" value="Genomic_DNA"/>
</dbReference>
<dbReference type="PANTHER" id="PTHR22912:SF217">
    <property type="entry name" value="DIHYDROLIPOYL DEHYDROGENASE"/>
    <property type="match status" value="1"/>
</dbReference>
<comment type="subcellular location">
    <subcellularLocation>
        <location evidence="1">Cytoplasm</location>
    </subcellularLocation>
</comment>
<dbReference type="InterPro" id="IPR006258">
    <property type="entry name" value="Lipoamide_DH"/>
</dbReference>
<dbReference type="InterPro" id="IPR012999">
    <property type="entry name" value="Pyr_OxRdtase_I_AS"/>
</dbReference>
<evidence type="ECO:0000256" key="1">
    <source>
        <dbReference type="ARBA" id="ARBA00004496"/>
    </source>
</evidence>
<protein>
    <recommendedName>
        <fullName evidence="3 15">Dihydrolipoyl dehydrogenase</fullName>
        <ecNumber evidence="3 15">1.8.1.4</ecNumber>
    </recommendedName>
</protein>
<feature type="binding site" evidence="13">
    <location>
        <position position="268"/>
    </location>
    <ligand>
        <name>NAD(+)</name>
        <dbReference type="ChEBI" id="CHEBI:57540"/>
    </ligand>
</feature>
<dbReference type="GO" id="GO:0004148">
    <property type="term" value="F:dihydrolipoyl dehydrogenase (NADH) activity"/>
    <property type="evidence" value="ECO:0007669"/>
    <property type="project" value="UniProtKB-EC"/>
</dbReference>
<feature type="binding site" evidence="13">
    <location>
        <begin position="178"/>
        <end position="185"/>
    </location>
    <ligand>
        <name>NAD(+)</name>
        <dbReference type="ChEBI" id="CHEBI:57540"/>
    </ligand>
</feature>
<comment type="similarity">
    <text evidence="2 15">Belongs to the class-I pyridine nucleotide-disulfide oxidoreductase family.</text>
</comment>
<dbReference type="GO" id="GO:0005737">
    <property type="term" value="C:cytoplasm"/>
    <property type="evidence" value="ECO:0007669"/>
    <property type="project" value="UniProtKB-SubCell"/>
</dbReference>
<dbReference type="InterPro" id="IPR023753">
    <property type="entry name" value="FAD/NAD-binding_dom"/>
</dbReference>
<evidence type="ECO:0000259" key="17">
    <source>
        <dbReference type="Pfam" id="PF07992"/>
    </source>
</evidence>
<keyword evidence="13" id="KW-0547">Nucleotide-binding</keyword>
<keyword evidence="9" id="KW-1015">Disulfide bond</keyword>
<dbReference type="EC" id="1.8.1.4" evidence="3 15"/>
<evidence type="ECO:0000256" key="6">
    <source>
        <dbReference type="ARBA" id="ARBA00022827"/>
    </source>
</evidence>
<comment type="miscellaneous">
    <text evidence="15">The active site is a redox-active disulfide bond.</text>
</comment>
<evidence type="ECO:0000256" key="14">
    <source>
        <dbReference type="PIRSR" id="PIRSR000350-4"/>
    </source>
</evidence>
<evidence type="ECO:0000256" key="10">
    <source>
        <dbReference type="ARBA" id="ARBA00023284"/>
    </source>
</evidence>
<keyword evidence="4" id="KW-0963">Cytoplasm</keyword>